<dbReference type="Gene3D" id="3.40.50.300">
    <property type="entry name" value="P-loop containing nucleotide triphosphate hydrolases"/>
    <property type="match status" value="1"/>
</dbReference>
<accession>A0ABP5AJ94</accession>
<dbReference type="InterPro" id="IPR017871">
    <property type="entry name" value="ABC_transporter-like_CS"/>
</dbReference>
<dbReference type="InterPro" id="IPR003439">
    <property type="entry name" value="ABC_transporter-like_ATP-bd"/>
</dbReference>
<dbReference type="InterPro" id="IPR003593">
    <property type="entry name" value="AAA+_ATPase"/>
</dbReference>
<name>A0ABP5AJ94_9MICO</name>
<comment type="caution">
    <text evidence="6">The sequence shown here is derived from an EMBL/GenBank/DDBJ whole genome shotgun (WGS) entry which is preliminary data.</text>
</comment>
<keyword evidence="2" id="KW-0813">Transport</keyword>
<comment type="similarity">
    <text evidence="1">Belongs to the ABC transporter superfamily.</text>
</comment>
<reference evidence="7" key="1">
    <citation type="journal article" date="2019" name="Int. J. Syst. Evol. Microbiol.">
        <title>The Global Catalogue of Microorganisms (GCM) 10K type strain sequencing project: providing services to taxonomists for standard genome sequencing and annotation.</title>
        <authorList>
            <consortium name="The Broad Institute Genomics Platform"/>
            <consortium name="The Broad Institute Genome Sequencing Center for Infectious Disease"/>
            <person name="Wu L."/>
            <person name="Ma J."/>
        </authorList>
    </citation>
    <scope>NUCLEOTIDE SEQUENCE [LARGE SCALE GENOMIC DNA]</scope>
    <source>
        <strain evidence="7">JCM 14900</strain>
    </source>
</reference>
<dbReference type="InterPro" id="IPR027417">
    <property type="entry name" value="P-loop_NTPase"/>
</dbReference>
<evidence type="ECO:0000256" key="2">
    <source>
        <dbReference type="ARBA" id="ARBA00022448"/>
    </source>
</evidence>
<dbReference type="PANTHER" id="PTHR43776:SF7">
    <property type="entry name" value="D,D-DIPEPTIDE TRANSPORT ATP-BINDING PROTEIN DDPF-RELATED"/>
    <property type="match status" value="1"/>
</dbReference>
<protein>
    <recommendedName>
        <fullName evidence="5">ABC transporter domain-containing protein</fullName>
    </recommendedName>
</protein>
<gene>
    <name evidence="6" type="ORF">GCM10009775_05150</name>
</gene>
<evidence type="ECO:0000256" key="4">
    <source>
        <dbReference type="ARBA" id="ARBA00022840"/>
    </source>
</evidence>
<organism evidence="6 7">
    <name type="scientific">Microbacterium aoyamense</name>
    <dbReference type="NCBI Taxonomy" id="344166"/>
    <lineage>
        <taxon>Bacteria</taxon>
        <taxon>Bacillati</taxon>
        <taxon>Actinomycetota</taxon>
        <taxon>Actinomycetes</taxon>
        <taxon>Micrococcales</taxon>
        <taxon>Microbacteriaceae</taxon>
        <taxon>Microbacterium</taxon>
    </lineage>
</organism>
<keyword evidence="4" id="KW-0067">ATP-binding</keyword>
<evidence type="ECO:0000313" key="7">
    <source>
        <dbReference type="Proteomes" id="UP001501343"/>
    </source>
</evidence>
<dbReference type="SMART" id="SM00382">
    <property type="entry name" value="AAA"/>
    <property type="match status" value="1"/>
</dbReference>
<evidence type="ECO:0000256" key="1">
    <source>
        <dbReference type="ARBA" id="ARBA00005417"/>
    </source>
</evidence>
<sequence>MTDARPLLEFESVTAGYDKGGALFSPRTKVPAIEDISFTIHSGETVAFVGESGSGKSTTGRVVLRLLPTMTGTVRFAGEDLAAWGSKTPLSYRRQVQAVFQDPSASLNPRHLVAQALEVPMRRHGMTDRKDLRTRMERVFEMVGLDRSHLNRFPSELSGGQQQRVAIARALVLEPKLIVCDEAVSALDLSTQGQIINLLEELQDETGVAYLFIAHDLGLVRHIADRVGVMNRGRLVELAATEDLFTAPKDDYTRTLLEATPASTPVGREERRAERIADRAAVAG</sequence>
<proteinExistence type="inferred from homology"/>
<dbReference type="SUPFAM" id="SSF52540">
    <property type="entry name" value="P-loop containing nucleoside triphosphate hydrolases"/>
    <property type="match status" value="1"/>
</dbReference>
<dbReference type="Proteomes" id="UP001501343">
    <property type="component" value="Unassembled WGS sequence"/>
</dbReference>
<dbReference type="Pfam" id="PF00005">
    <property type="entry name" value="ABC_tran"/>
    <property type="match status" value="1"/>
</dbReference>
<dbReference type="PROSITE" id="PS00211">
    <property type="entry name" value="ABC_TRANSPORTER_1"/>
    <property type="match status" value="1"/>
</dbReference>
<feature type="domain" description="ABC transporter" evidence="5">
    <location>
        <begin position="8"/>
        <end position="257"/>
    </location>
</feature>
<dbReference type="PANTHER" id="PTHR43776">
    <property type="entry name" value="TRANSPORT ATP-BINDING PROTEIN"/>
    <property type="match status" value="1"/>
</dbReference>
<dbReference type="InterPro" id="IPR050319">
    <property type="entry name" value="ABC_transp_ATP-bind"/>
</dbReference>
<evidence type="ECO:0000256" key="3">
    <source>
        <dbReference type="ARBA" id="ARBA00022741"/>
    </source>
</evidence>
<keyword evidence="7" id="KW-1185">Reference proteome</keyword>
<dbReference type="EMBL" id="BAAAOF010000002">
    <property type="protein sequence ID" value="GAA1915610.1"/>
    <property type="molecule type" value="Genomic_DNA"/>
</dbReference>
<evidence type="ECO:0000313" key="6">
    <source>
        <dbReference type="EMBL" id="GAA1915610.1"/>
    </source>
</evidence>
<dbReference type="RefSeq" id="WP_248145104.1">
    <property type="nucleotide sequence ID" value="NZ_BAAAOF010000002.1"/>
</dbReference>
<evidence type="ECO:0000259" key="5">
    <source>
        <dbReference type="PROSITE" id="PS50893"/>
    </source>
</evidence>
<dbReference type="PROSITE" id="PS50893">
    <property type="entry name" value="ABC_TRANSPORTER_2"/>
    <property type="match status" value="1"/>
</dbReference>
<dbReference type="CDD" id="cd03257">
    <property type="entry name" value="ABC_NikE_OppD_transporters"/>
    <property type="match status" value="1"/>
</dbReference>
<keyword evidence="3" id="KW-0547">Nucleotide-binding</keyword>